<dbReference type="HOGENOM" id="CLU_2371356_0_0_14"/>
<dbReference type="SUPFAM" id="SSF51735">
    <property type="entry name" value="NAD(P)-binding Rossmann-fold domains"/>
    <property type="match status" value="1"/>
</dbReference>
<sequence length="95" mass="11152">MIEVLLFLKSKKSMLDFINEFKIKSVNEAENIIYHLMELNILKIYNNKKCIKDKTILIIGCGAMGSLLYLSISKLNYIKKIILIDDINEKKKKKW</sequence>
<evidence type="ECO:0000313" key="2">
    <source>
        <dbReference type="EMBL" id="AHB36460.1"/>
    </source>
</evidence>
<keyword evidence="1" id="KW-0472">Membrane</keyword>
<keyword evidence="1" id="KW-0812">Transmembrane</keyword>
<dbReference type="Proteomes" id="UP000018550">
    <property type="component" value="Chromosome"/>
</dbReference>
<dbReference type="KEGG" id="sapi:SAPIS_v1c06150"/>
<reference evidence="2 3" key="1">
    <citation type="journal article" date="2014" name="Genome Announc.">
        <title>Complete Genome Sequence of Spiroplasma apis B31T (ATCC 33834), a Bacterium Associated with May Disease of Honeybees (Apis mellifera).</title>
        <authorList>
            <person name="Ku C."/>
            <person name="Lo W.S."/>
            <person name="Chen L.L."/>
            <person name="Kuo C.H."/>
        </authorList>
    </citation>
    <scope>NUCLEOTIDE SEQUENCE [LARGE SCALE GENOMIC DNA]</scope>
    <source>
        <strain evidence="2">B31</strain>
    </source>
</reference>
<dbReference type="STRING" id="1276258.SAPIS_v1c06150"/>
<evidence type="ECO:0000313" key="3">
    <source>
        <dbReference type="Proteomes" id="UP000018550"/>
    </source>
</evidence>
<dbReference type="InterPro" id="IPR036291">
    <property type="entry name" value="NAD(P)-bd_dom_sf"/>
</dbReference>
<feature type="transmembrane region" description="Helical" evidence="1">
    <location>
        <begin position="55"/>
        <end position="72"/>
    </location>
</feature>
<gene>
    <name evidence="2" type="ORF">SAPIS_v1c06150</name>
</gene>
<dbReference type="EMBL" id="CP006682">
    <property type="protein sequence ID" value="AHB36460.1"/>
    <property type="molecule type" value="Genomic_DNA"/>
</dbReference>
<dbReference type="AlphaFoldDB" id="V5RKX1"/>
<name>V5RKX1_SPIAP</name>
<keyword evidence="1" id="KW-1133">Transmembrane helix</keyword>
<organism evidence="2 3">
    <name type="scientific">Spiroplasma apis B31</name>
    <dbReference type="NCBI Taxonomy" id="1276258"/>
    <lineage>
        <taxon>Bacteria</taxon>
        <taxon>Bacillati</taxon>
        <taxon>Mycoplasmatota</taxon>
        <taxon>Mollicutes</taxon>
        <taxon>Entomoplasmatales</taxon>
        <taxon>Spiroplasmataceae</taxon>
        <taxon>Spiroplasma</taxon>
    </lineage>
</organism>
<protein>
    <submittedName>
        <fullName evidence="2">Uncharacterized protein</fullName>
    </submittedName>
</protein>
<evidence type="ECO:0000256" key="1">
    <source>
        <dbReference type="SAM" id="Phobius"/>
    </source>
</evidence>
<keyword evidence="3" id="KW-1185">Reference proteome</keyword>
<proteinExistence type="predicted"/>
<dbReference type="PATRIC" id="fig|1276258.3.peg.624"/>
<accession>V5RKX1</accession>